<accession>A0ABW1AN93</accession>
<dbReference type="NCBIfam" id="TIGR02595">
    <property type="entry name" value="PEP_CTERM"/>
    <property type="match status" value="1"/>
</dbReference>
<feature type="signal peptide" evidence="1">
    <location>
        <begin position="1"/>
        <end position="25"/>
    </location>
</feature>
<dbReference type="Proteomes" id="UP001595974">
    <property type="component" value="Unassembled WGS sequence"/>
</dbReference>
<protein>
    <submittedName>
        <fullName evidence="3">PEP-CTERM sorting domain-containing protein</fullName>
    </submittedName>
</protein>
<reference evidence="4" key="1">
    <citation type="journal article" date="2019" name="Int. J. Syst. Evol. Microbiol.">
        <title>The Global Catalogue of Microorganisms (GCM) 10K type strain sequencing project: providing services to taxonomists for standard genome sequencing and annotation.</title>
        <authorList>
            <consortium name="The Broad Institute Genomics Platform"/>
            <consortium name="The Broad Institute Genome Sequencing Center for Infectious Disease"/>
            <person name="Wu L."/>
            <person name="Ma J."/>
        </authorList>
    </citation>
    <scope>NUCLEOTIDE SEQUENCE [LARGE SCALE GENOMIC DNA]</scope>
    <source>
        <strain evidence="4">SHR3</strain>
    </source>
</reference>
<proteinExistence type="predicted"/>
<evidence type="ECO:0000313" key="4">
    <source>
        <dbReference type="Proteomes" id="UP001595974"/>
    </source>
</evidence>
<dbReference type="InterPro" id="IPR013424">
    <property type="entry name" value="Ice-binding_C"/>
</dbReference>
<organism evidence="3 4">
    <name type="scientific">Thauera sinica</name>
    <dbReference type="NCBI Taxonomy" id="2665146"/>
    <lineage>
        <taxon>Bacteria</taxon>
        <taxon>Pseudomonadati</taxon>
        <taxon>Pseudomonadota</taxon>
        <taxon>Betaproteobacteria</taxon>
        <taxon>Rhodocyclales</taxon>
        <taxon>Zoogloeaceae</taxon>
        <taxon>Thauera</taxon>
    </lineage>
</organism>
<evidence type="ECO:0000259" key="2">
    <source>
        <dbReference type="Pfam" id="PF07589"/>
    </source>
</evidence>
<name>A0ABW1AN93_9RHOO</name>
<gene>
    <name evidence="3" type="ORF">ACFPTN_04950</name>
</gene>
<keyword evidence="4" id="KW-1185">Reference proteome</keyword>
<dbReference type="EMBL" id="JBHSOG010000014">
    <property type="protein sequence ID" value="MFC5768712.1"/>
    <property type="molecule type" value="Genomic_DNA"/>
</dbReference>
<keyword evidence="1" id="KW-0732">Signal</keyword>
<dbReference type="Pfam" id="PF07589">
    <property type="entry name" value="PEP-CTERM"/>
    <property type="match status" value="1"/>
</dbReference>
<feature type="domain" description="Ice-binding protein C-terminal" evidence="2">
    <location>
        <begin position="145"/>
        <end position="169"/>
    </location>
</feature>
<sequence length="176" mass="18506">MMKMKHALFTALAAGMLASMAPAQAAQQNWDFSGSFDFGQYIGESYSGSLSFDDAGVTGTGDEWASLDVFTITLLGQTYTLADAVAPAEAVYYDGQFLGVSYSVESGEPWFSLIAGYGDRSEAYTAYSSSVGLSGFGSLQFVQAPVPEPETYAMLLAGLGLLAGVARRRLSAGHNA</sequence>
<evidence type="ECO:0000313" key="3">
    <source>
        <dbReference type="EMBL" id="MFC5768712.1"/>
    </source>
</evidence>
<feature type="chain" id="PRO_5045692735" evidence="1">
    <location>
        <begin position="26"/>
        <end position="176"/>
    </location>
</feature>
<dbReference type="RefSeq" id="WP_096448353.1">
    <property type="nucleotide sequence ID" value="NZ_JBHSOG010000014.1"/>
</dbReference>
<evidence type="ECO:0000256" key="1">
    <source>
        <dbReference type="SAM" id="SignalP"/>
    </source>
</evidence>
<comment type="caution">
    <text evidence="3">The sequence shown here is derived from an EMBL/GenBank/DDBJ whole genome shotgun (WGS) entry which is preliminary data.</text>
</comment>